<dbReference type="Proteomes" id="UP000533469">
    <property type="component" value="Unassembled WGS sequence"/>
</dbReference>
<reference evidence="1 2" key="1">
    <citation type="submission" date="2020-08" db="EMBL/GenBank/DDBJ databases">
        <title>Genomic Encyclopedia of Type Strains, Phase IV (KMG-IV): sequencing the most valuable type-strain genomes for metagenomic binning, comparative biology and taxonomic classification.</title>
        <authorList>
            <person name="Goeker M."/>
        </authorList>
    </citation>
    <scope>NUCLEOTIDE SEQUENCE [LARGE SCALE GENOMIC DNA]</scope>
    <source>
        <strain evidence="1 2">DSM 5895</strain>
    </source>
</reference>
<organism evidence="1 2">
    <name type="scientific">Ancylobacter tetraedralis</name>
    <dbReference type="NCBI Taxonomy" id="217068"/>
    <lineage>
        <taxon>Bacteria</taxon>
        <taxon>Pseudomonadati</taxon>
        <taxon>Pseudomonadota</taxon>
        <taxon>Alphaproteobacteria</taxon>
        <taxon>Hyphomicrobiales</taxon>
        <taxon>Xanthobacteraceae</taxon>
        <taxon>Ancylobacter</taxon>
    </lineage>
</organism>
<proteinExistence type="predicted"/>
<sequence length="74" mass="7750">MSRQDWPDADFLANVAARLAGRDWPVATLAPLVHGAGHGLVSGLGDLLAGLRRLADHDLADIGPAIPPFQETGQ</sequence>
<comment type="caution">
    <text evidence="1">The sequence shown here is derived from an EMBL/GenBank/DDBJ whole genome shotgun (WGS) entry which is preliminary data.</text>
</comment>
<name>A0A839ZGJ2_9HYPH</name>
<protein>
    <submittedName>
        <fullName evidence="1">Uncharacterized protein</fullName>
    </submittedName>
</protein>
<dbReference type="RefSeq" id="WP_152304381.1">
    <property type="nucleotide sequence ID" value="NZ_JACICD010000020.1"/>
</dbReference>
<accession>A0A839ZGJ2</accession>
<keyword evidence="2" id="KW-1185">Reference proteome</keyword>
<dbReference type="EMBL" id="JACICD010000020">
    <property type="protein sequence ID" value="MBB3774011.1"/>
    <property type="molecule type" value="Genomic_DNA"/>
</dbReference>
<dbReference type="AlphaFoldDB" id="A0A839ZGJ2"/>
<gene>
    <name evidence="1" type="ORF">FHS55_004661</name>
</gene>
<evidence type="ECO:0000313" key="2">
    <source>
        <dbReference type="Proteomes" id="UP000533469"/>
    </source>
</evidence>
<evidence type="ECO:0000313" key="1">
    <source>
        <dbReference type="EMBL" id="MBB3774011.1"/>
    </source>
</evidence>